<reference evidence="2" key="1">
    <citation type="submission" date="2025-08" db="UniProtKB">
        <authorList>
            <consortium name="RefSeq"/>
        </authorList>
    </citation>
    <scope>IDENTIFICATION</scope>
</reference>
<keyword evidence="1" id="KW-1185">Reference proteome</keyword>
<evidence type="ECO:0000313" key="2">
    <source>
        <dbReference type="RefSeq" id="XP_045149424.1"/>
    </source>
</evidence>
<name>A0AC55DCF3_ECHTE</name>
<evidence type="ECO:0000313" key="1">
    <source>
        <dbReference type="Proteomes" id="UP000694863"/>
    </source>
</evidence>
<protein>
    <submittedName>
        <fullName evidence="2">Melanopsin isoform X4</fullName>
    </submittedName>
</protein>
<proteinExistence type="predicted"/>
<accession>A0AC55DCF3</accession>
<dbReference type="Proteomes" id="UP000694863">
    <property type="component" value="Unplaced"/>
</dbReference>
<organism evidence="1 2">
    <name type="scientific">Echinops telfairi</name>
    <name type="common">Lesser hedgehog tenrec</name>
    <dbReference type="NCBI Taxonomy" id="9371"/>
    <lineage>
        <taxon>Eukaryota</taxon>
        <taxon>Metazoa</taxon>
        <taxon>Chordata</taxon>
        <taxon>Craniata</taxon>
        <taxon>Vertebrata</taxon>
        <taxon>Euteleostomi</taxon>
        <taxon>Mammalia</taxon>
        <taxon>Eutheria</taxon>
        <taxon>Afrotheria</taxon>
        <taxon>Tenrecidae</taxon>
        <taxon>Tenrecinae</taxon>
        <taxon>Echinops</taxon>
    </lineage>
</organism>
<dbReference type="RefSeq" id="XP_045149424.1">
    <property type="nucleotide sequence ID" value="XM_045293489.1"/>
</dbReference>
<gene>
    <name evidence="2" type="primary">OPN4</name>
</gene>
<sequence>MNLPSGSRVPSGPAQEPSHVATAASASRWNSGSSLDVPPPPSSPTAARAPTAASAPFPIVDVPDHVHYTLGTVILLVGLTGMLGNLMVIYTFCRSRSLRTPANMLIINLAVSDFLMSFTQAPVFFTSSLYKQWLFGEAGCEFYAFCGALFGITSMITLTAIALDRYLVITRPLATIGVVSKRRAALVLLVIWLYALAWSLPPFFGWSAYVPDGLLTSCSWDYMSFTPSVRAYTMLLFCFVFFLPLLVIIYCYIFIFRAIRETGRYAHVLTPYMNSVPAVIAKASAIHNPIIYAITHPKYRMAIAQHLPCLGMLLGVSGQRAQPYTSYRSTRHSTLSSQASDLSWISGRRRQASLGSESDMGWTDTEVTATSGYTQQVSGRCPRGQDLESMDANPTPRPRGWETETAQKIKGLPLSLNSQA</sequence>